<dbReference type="InterPro" id="IPR036388">
    <property type="entry name" value="WH-like_DNA-bd_sf"/>
</dbReference>
<keyword evidence="1" id="KW-0805">Transcription regulation</keyword>
<protein>
    <submittedName>
        <fullName evidence="5">DNA-binding transcriptional regulator YhcF (GntR family)</fullName>
    </submittedName>
</protein>
<dbReference type="PROSITE" id="PS50949">
    <property type="entry name" value="HTH_GNTR"/>
    <property type="match status" value="1"/>
</dbReference>
<dbReference type="InterPro" id="IPR036390">
    <property type="entry name" value="WH_DNA-bd_sf"/>
</dbReference>
<evidence type="ECO:0000256" key="1">
    <source>
        <dbReference type="ARBA" id="ARBA00023015"/>
    </source>
</evidence>
<dbReference type="CDD" id="cd07377">
    <property type="entry name" value="WHTH_GntR"/>
    <property type="match status" value="1"/>
</dbReference>
<evidence type="ECO:0000313" key="6">
    <source>
        <dbReference type="Proteomes" id="UP000547458"/>
    </source>
</evidence>
<dbReference type="Proteomes" id="UP000547458">
    <property type="component" value="Unassembled WGS sequence"/>
</dbReference>
<evidence type="ECO:0000256" key="3">
    <source>
        <dbReference type="ARBA" id="ARBA00023163"/>
    </source>
</evidence>
<dbReference type="PANTHER" id="PTHR38445">
    <property type="entry name" value="HTH-TYPE TRANSCRIPTIONAL REPRESSOR YTRA"/>
    <property type="match status" value="1"/>
</dbReference>
<dbReference type="InterPro" id="IPR000524">
    <property type="entry name" value="Tscrpt_reg_HTH_GntR"/>
</dbReference>
<dbReference type="EMBL" id="JAATJL010000001">
    <property type="protein sequence ID" value="NJC23206.1"/>
    <property type="molecule type" value="Genomic_DNA"/>
</dbReference>
<dbReference type="SMART" id="SM00345">
    <property type="entry name" value="HTH_GNTR"/>
    <property type="match status" value="1"/>
</dbReference>
<dbReference type="AlphaFoldDB" id="A0A846RW00"/>
<evidence type="ECO:0000256" key="2">
    <source>
        <dbReference type="ARBA" id="ARBA00023125"/>
    </source>
</evidence>
<gene>
    <name evidence="5" type="ORF">BJ994_002282</name>
</gene>
<keyword evidence="6" id="KW-1185">Reference proteome</keyword>
<reference evidence="5 6" key="1">
    <citation type="submission" date="2020-03" db="EMBL/GenBank/DDBJ databases">
        <title>Sequencing the genomes of 1000 actinobacteria strains.</title>
        <authorList>
            <person name="Klenk H.-P."/>
        </authorList>
    </citation>
    <scope>NUCLEOTIDE SEQUENCE [LARGE SCALE GENOMIC DNA]</scope>
    <source>
        <strain evidence="5 6">DSM 16403</strain>
    </source>
</reference>
<comment type="caution">
    <text evidence="5">The sequence shown here is derived from an EMBL/GenBank/DDBJ whole genome shotgun (WGS) entry which is preliminary data.</text>
</comment>
<feature type="domain" description="HTH gntR-type" evidence="4">
    <location>
        <begin position="13"/>
        <end position="81"/>
    </location>
</feature>
<dbReference type="GO" id="GO:0003700">
    <property type="term" value="F:DNA-binding transcription factor activity"/>
    <property type="evidence" value="ECO:0007669"/>
    <property type="project" value="InterPro"/>
</dbReference>
<organism evidence="5 6">
    <name type="scientific">Arthrobacter pigmenti</name>
    <dbReference type="NCBI Taxonomy" id="271432"/>
    <lineage>
        <taxon>Bacteria</taxon>
        <taxon>Bacillati</taxon>
        <taxon>Actinomycetota</taxon>
        <taxon>Actinomycetes</taxon>
        <taxon>Micrococcales</taxon>
        <taxon>Micrococcaceae</taxon>
        <taxon>Arthrobacter</taxon>
    </lineage>
</organism>
<sequence>MNTRVTIDVESATPPYDQIRSQIASLIAVGSLTPGMRLPTVRNLASDLGVAPGTVGRAYKELETAGLIESRRRNGTVVSAHGAARSGNPDASAEVSAAVVHLIQTARRAGMDNDTLLRLVEAHSASTSH</sequence>
<dbReference type="GO" id="GO:0003677">
    <property type="term" value="F:DNA binding"/>
    <property type="evidence" value="ECO:0007669"/>
    <property type="project" value="UniProtKB-KW"/>
</dbReference>
<dbReference type="RefSeq" id="WP_167994253.1">
    <property type="nucleotide sequence ID" value="NZ_JAATJL010000001.1"/>
</dbReference>
<keyword evidence="3" id="KW-0804">Transcription</keyword>
<proteinExistence type="predicted"/>
<evidence type="ECO:0000313" key="5">
    <source>
        <dbReference type="EMBL" id="NJC23206.1"/>
    </source>
</evidence>
<dbReference type="Pfam" id="PF00392">
    <property type="entry name" value="GntR"/>
    <property type="match status" value="1"/>
</dbReference>
<evidence type="ECO:0000259" key="4">
    <source>
        <dbReference type="PROSITE" id="PS50949"/>
    </source>
</evidence>
<dbReference type="Gene3D" id="1.10.10.10">
    <property type="entry name" value="Winged helix-like DNA-binding domain superfamily/Winged helix DNA-binding domain"/>
    <property type="match status" value="1"/>
</dbReference>
<accession>A0A846RW00</accession>
<dbReference type="PANTHER" id="PTHR38445:SF9">
    <property type="entry name" value="HTH-TYPE TRANSCRIPTIONAL REPRESSOR YTRA"/>
    <property type="match status" value="1"/>
</dbReference>
<dbReference type="SUPFAM" id="SSF46785">
    <property type="entry name" value="Winged helix' DNA-binding domain"/>
    <property type="match status" value="1"/>
</dbReference>
<name>A0A846RW00_9MICC</name>
<keyword evidence="2 5" id="KW-0238">DNA-binding</keyword>